<protein>
    <recommendedName>
        <fullName evidence="3">glucarate dehydratase</fullName>
        <ecNumber evidence="3">4.2.1.40</ecNumber>
    </recommendedName>
</protein>
<feature type="domain" description="Mandelate racemase/muconate lactonizing enzyme C-terminal" evidence="4">
    <location>
        <begin position="170"/>
        <end position="264"/>
    </location>
</feature>
<dbReference type="AlphaFoldDB" id="A0A6L9SB55"/>
<dbReference type="SFLD" id="SFLDG00055">
    <property type="entry name" value="glucarate_dehydratase"/>
    <property type="match status" value="1"/>
</dbReference>
<dbReference type="Pfam" id="PF02746">
    <property type="entry name" value="MR_MLE_N"/>
    <property type="match status" value="1"/>
</dbReference>
<dbReference type="InterPro" id="IPR013341">
    <property type="entry name" value="Mandelate_racemase_N_dom"/>
</dbReference>
<organism evidence="5 6">
    <name type="scientific">Phytoactinopolyspora halotolerans</name>
    <dbReference type="NCBI Taxonomy" id="1981512"/>
    <lineage>
        <taxon>Bacteria</taxon>
        <taxon>Bacillati</taxon>
        <taxon>Actinomycetota</taxon>
        <taxon>Actinomycetes</taxon>
        <taxon>Jiangellales</taxon>
        <taxon>Jiangellaceae</taxon>
        <taxon>Phytoactinopolyspora</taxon>
    </lineage>
</organism>
<dbReference type="EMBL" id="JAAGOA010000008">
    <property type="protein sequence ID" value="NEE01230.1"/>
    <property type="molecule type" value="Genomic_DNA"/>
</dbReference>
<dbReference type="InterPro" id="IPR036849">
    <property type="entry name" value="Enolase-like_C_sf"/>
</dbReference>
<dbReference type="InterPro" id="IPR013342">
    <property type="entry name" value="Mandelate_racemase_C"/>
</dbReference>
<proteinExistence type="predicted"/>
<dbReference type="EC" id="4.2.1.40" evidence="3"/>
<dbReference type="Gene3D" id="3.30.390.10">
    <property type="entry name" value="Enolase-like, N-terminal domain"/>
    <property type="match status" value="1"/>
</dbReference>
<dbReference type="InterPro" id="IPR029017">
    <property type="entry name" value="Enolase-like_N"/>
</dbReference>
<evidence type="ECO:0000313" key="6">
    <source>
        <dbReference type="Proteomes" id="UP000475214"/>
    </source>
</evidence>
<dbReference type="Pfam" id="PF13378">
    <property type="entry name" value="MR_MLE_C"/>
    <property type="match status" value="1"/>
</dbReference>
<sequence>MRSHTVERVEITPVAFADPPLLNSVGVHEPCALRAVVQVHTSSGLVGLGETYGDAAHLSMLERAAEAVVGASPYDVGRLWAVIGDALAGRNAAAHADPTGTALTGKMLGSVVAPFDSAFYDLQGKIIGEPVWALLGGKHRDTVDFSAYLFYKWAAHPGAEPDAWGAALKPDEIVAQARRMVEMYGFRSLKLKGGVFPPDDEAAAVEALHAAFPDHPLRIDPNGAWTVETGTRIARRLGPVLEYLEDPVPGTGAMAQVAAQTSVPLATNMCVVENGHIPEAIRQAAVQIILADQHYWGGFLASMHLASLCRVFGIGVSMHSNSHLGISLAGMVHLGAAVQNIDYALDTHWPWKREDDDVVDTAHLTIRGGAIAVCDRPGLGVELDADRLARMHETYLATEIRTRDDTGYMRRLRPDYEYICPRW</sequence>
<keyword evidence="6" id="KW-1185">Reference proteome</keyword>
<dbReference type="SFLD" id="SFLDS00001">
    <property type="entry name" value="Enolase"/>
    <property type="match status" value="1"/>
</dbReference>
<dbReference type="PANTHER" id="PTHR48080:SF4">
    <property type="entry name" value="GLUCARATE DEHYDRATASE"/>
    <property type="match status" value="1"/>
</dbReference>
<comment type="pathway">
    <text evidence="2">Carbohydrate acid metabolism; D-glucarate degradation; 2,5-dioxopentanoate from D-glucarate: step 1/2.</text>
</comment>
<dbReference type="PANTHER" id="PTHR48080">
    <property type="entry name" value="D-GALACTONATE DEHYDRATASE-RELATED"/>
    <property type="match status" value="1"/>
</dbReference>
<gene>
    <name evidence="5" type="ORF">G1H10_13735</name>
</gene>
<evidence type="ECO:0000256" key="2">
    <source>
        <dbReference type="ARBA" id="ARBA00005183"/>
    </source>
</evidence>
<comment type="catalytic activity">
    <reaction evidence="1">
        <text>D-glucarate = 5-dehydro-4-deoxy-D-glucarate + H2O</text>
        <dbReference type="Rhea" id="RHEA:14573"/>
        <dbReference type="ChEBI" id="CHEBI:15377"/>
        <dbReference type="ChEBI" id="CHEBI:30612"/>
        <dbReference type="ChEBI" id="CHEBI:42819"/>
        <dbReference type="EC" id="4.2.1.40"/>
    </reaction>
</comment>
<dbReference type="SUPFAM" id="SSF51604">
    <property type="entry name" value="Enolase C-terminal domain-like"/>
    <property type="match status" value="1"/>
</dbReference>
<dbReference type="SMART" id="SM00922">
    <property type="entry name" value="MR_MLE"/>
    <property type="match status" value="1"/>
</dbReference>
<dbReference type="Proteomes" id="UP000475214">
    <property type="component" value="Unassembled WGS sequence"/>
</dbReference>
<evidence type="ECO:0000256" key="1">
    <source>
        <dbReference type="ARBA" id="ARBA00001426"/>
    </source>
</evidence>
<evidence type="ECO:0000259" key="4">
    <source>
        <dbReference type="SMART" id="SM00922"/>
    </source>
</evidence>
<reference evidence="5 6" key="1">
    <citation type="submission" date="2020-02" db="EMBL/GenBank/DDBJ databases">
        <authorList>
            <person name="Li X.-J."/>
            <person name="Han X.-M."/>
        </authorList>
    </citation>
    <scope>NUCLEOTIDE SEQUENCE [LARGE SCALE GENOMIC DNA]</scope>
    <source>
        <strain evidence="5 6">CCTCC AB 2017055</strain>
    </source>
</reference>
<evidence type="ECO:0000313" key="5">
    <source>
        <dbReference type="EMBL" id="NEE01230.1"/>
    </source>
</evidence>
<dbReference type="SUPFAM" id="SSF54826">
    <property type="entry name" value="Enolase N-terminal domain-like"/>
    <property type="match status" value="1"/>
</dbReference>
<evidence type="ECO:0000256" key="3">
    <source>
        <dbReference type="ARBA" id="ARBA00011973"/>
    </source>
</evidence>
<comment type="caution">
    <text evidence="5">The sequence shown here is derived from an EMBL/GenBank/DDBJ whole genome shotgun (WGS) entry which is preliminary data.</text>
</comment>
<accession>A0A6L9SB55</accession>
<dbReference type="InterPro" id="IPR029065">
    <property type="entry name" value="Enolase_C-like"/>
</dbReference>
<dbReference type="GO" id="GO:0008872">
    <property type="term" value="F:glucarate dehydratase activity"/>
    <property type="evidence" value="ECO:0007669"/>
    <property type="project" value="UniProtKB-EC"/>
</dbReference>
<name>A0A6L9SB55_9ACTN</name>
<dbReference type="InterPro" id="IPR034593">
    <property type="entry name" value="DgoD-like"/>
</dbReference>
<dbReference type="Gene3D" id="3.20.20.120">
    <property type="entry name" value="Enolase-like C-terminal domain"/>
    <property type="match status" value="1"/>
</dbReference>
<dbReference type="RefSeq" id="WP_163738434.1">
    <property type="nucleotide sequence ID" value="NZ_JAAGOA010000008.1"/>
</dbReference>